<dbReference type="PANTHER" id="PTHR12469">
    <property type="entry name" value="PROTEIN EMI5 HOMOLOG, MITOCHONDRIAL"/>
    <property type="match status" value="1"/>
</dbReference>
<accession>A0A165JWJ9</accession>
<dbReference type="Proteomes" id="UP000076632">
    <property type="component" value="Unassembled WGS sequence"/>
</dbReference>
<evidence type="ECO:0000256" key="4">
    <source>
        <dbReference type="HAMAP-Rule" id="MF_03057"/>
    </source>
</evidence>
<keyword evidence="7" id="KW-1185">Reference proteome</keyword>
<organism evidence="6 7">
    <name type="scientific">Xylona heveae (strain CBS 132557 / TC161)</name>
    <dbReference type="NCBI Taxonomy" id="1328760"/>
    <lineage>
        <taxon>Eukaryota</taxon>
        <taxon>Fungi</taxon>
        <taxon>Dikarya</taxon>
        <taxon>Ascomycota</taxon>
        <taxon>Pezizomycotina</taxon>
        <taxon>Xylonomycetes</taxon>
        <taxon>Xylonales</taxon>
        <taxon>Xylonaceae</taxon>
        <taxon>Xylona</taxon>
    </lineage>
</organism>
<name>A0A165JWJ9_XYLHT</name>
<evidence type="ECO:0000313" key="7">
    <source>
        <dbReference type="Proteomes" id="UP000076632"/>
    </source>
</evidence>
<dbReference type="InterPro" id="IPR028882">
    <property type="entry name" value="SDHAF2"/>
</dbReference>
<dbReference type="PANTHER" id="PTHR12469:SF2">
    <property type="entry name" value="SUCCINATE DEHYDROGENASE ASSEMBLY FACTOR 2, MITOCHONDRIAL"/>
    <property type="match status" value="1"/>
</dbReference>
<dbReference type="OrthoDB" id="284292at2759"/>
<feature type="region of interest" description="Disordered" evidence="5">
    <location>
        <begin position="199"/>
        <end position="242"/>
    </location>
</feature>
<protein>
    <recommendedName>
        <fullName evidence="4">Succinate dehydrogenase assembly factor 2, mitochondrial</fullName>
        <shortName evidence="4">SDH assembly factor 2</shortName>
        <shortName evidence="4">SDHAF2</shortName>
    </recommendedName>
</protein>
<dbReference type="RefSeq" id="XP_018192268.1">
    <property type="nucleotide sequence ID" value="XM_018334053.1"/>
</dbReference>
<dbReference type="AlphaFoldDB" id="A0A165JWJ9"/>
<dbReference type="STRING" id="1328760.A0A165JWJ9"/>
<dbReference type="Pfam" id="PF03937">
    <property type="entry name" value="Sdh5"/>
    <property type="match status" value="1"/>
</dbReference>
<comment type="subcellular location">
    <subcellularLocation>
        <location evidence="1 4">Mitochondrion matrix</location>
    </subcellularLocation>
</comment>
<feature type="compositionally biased region" description="Polar residues" evidence="5">
    <location>
        <begin position="211"/>
        <end position="221"/>
    </location>
</feature>
<dbReference type="GO" id="GO:0006121">
    <property type="term" value="P:mitochondrial electron transport, succinate to ubiquinone"/>
    <property type="evidence" value="ECO:0007669"/>
    <property type="project" value="UniProtKB-UniRule"/>
</dbReference>
<dbReference type="InterPro" id="IPR036714">
    <property type="entry name" value="SDH_sf"/>
</dbReference>
<dbReference type="OMA" id="EMEGAKF"/>
<dbReference type="EMBL" id="KV407454">
    <property type="protein sequence ID" value="KZF26713.1"/>
    <property type="molecule type" value="Genomic_DNA"/>
</dbReference>
<dbReference type="GO" id="GO:0005759">
    <property type="term" value="C:mitochondrial matrix"/>
    <property type="evidence" value="ECO:0007669"/>
    <property type="project" value="UniProtKB-SubCell"/>
</dbReference>
<dbReference type="FunFam" id="1.10.150.250:FF:000002">
    <property type="entry name" value="Succinate dehydrogenase assembly factor 2, mitochondrial"/>
    <property type="match status" value="1"/>
</dbReference>
<dbReference type="InParanoid" id="A0A165JWJ9"/>
<feature type="region of interest" description="Disordered" evidence="5">
    <location>
        <begin position="81"/>
        <end position="111"/>
    </location>
</feature>
<dbReference type="HAMAP" id="MF_03057">
    <property type="entry name" value="SDHAF2"/>
    <property type="match status" value="1"/>
</dbReference>
<dbReference type="GO" id="GO:0034553">
    <property type="term" value="P:mitochondrial respiratory chain complex II assembly"/>
    <property type="evidence" value="ECO:0007669"/>
    <property type="project" value="TreeGrafter"/>
</dbReference>
<comment type="function">
    <text evidence="4">Plays an essential role in the assembly of succinate dehydrogenase (SDH), an enzyme complex (also referred to as respiratory complex II) that is a component of both the tricarboxylic acid (TCA) cycle and the mitochondrial electron transport chain, and which couples the oxidation of succinate to fumarate with the reduction of ubiquinone (coenzyme Q) to ubiquinol. Required for flavinylation (covalent attachment of FAD) of the flavoprotein subunit of the SDH catalytic dimer.</text>
</comment>
<feature type="region of interest" description="Disordered" evidence="5">
    <location>
        <begin position="268"/>
        <end position="305"/>
    </location>
</feature>
<evidence type="ECO:0000256" key="1">
    <source>
        <dbReference type="ARBA" id="ARBA00004305"/>
    </source>
</evidence>
<comment type="subunit">
    <text evidence="4">Interacts with the flavoprotein subunit within the SDH catalytic dimer.</text>
</comment>
<reference evidence="6 7" key="1">
    <citation type="journal article" date="2016" name="Fungal Biol.">
        <title>The genome of Xylona heveae provides a window into fungal endophytism.</title>
        <authorList>
            <person name="Gazis R."/>
            <person name="Kuo A."/>
            <person name="Riley R."/>
            <person name="LaButti K."/>
            <person name="Lipzen A."/>
            <person name="Lin J."/>
            <person name="Amirebrahimi M."/>
            <person name="Hesse C.N."/>
            <person name="Spatafora J.W."/>
            <person name="Henrissat B."/>
            <person name="Hainaut M."/>
            <person name="Grigoriev I.V."/>
            <person name="Hibbett D.S."/>
        </authorList>
    </citation>
    <scope>NUCLEOTIDE SEQUENCE [LARGE SCALE GENOMIC DNA]</scope>
    <source>
        <strain evidence="6 7">TC161</strain>
    </source>
</reference>
<keyword evidence="3 4" id="KW-0143">Chaperone</keyword>
<dbReference type="Gene3D" id="1.10.150.250">
    <property type="entry name" value="Flavinator of succinate dehydrogenase"/>
    <property type="match status" value="1"/>
</dbReference>
<feature type="compositionally biased region" description="Basic and acidic residues" evidence="5">
    <location>
        <begin position="33"/>
        <end position="47"/>
    </location>
</feature>
<dbReference type="InterPro" id="IPR005631">
    <property type="entry name" value="SDH"/>
</dbReference>
<feature type="region of interest" description="Disordered" evidence="5">
    <location>
        <begin position="33"/>
        <end position="53"/>
    </location>
</feature>
<feature type="compositionally biased region" description="Polar residues" evidence="5">
    <location>
        <begin position="97"/>
        <end position="111"/>
    </location>
</feature>
<dbReference type="GO" id="GO:0006099">
    <property type="term" value="P:tricarboxylic acid cycle"/>
    <property type="evidence" value="ECO:0007669"/>
    <property type="project" value="TreeGrafter"/>
</dbReference>
<sequence>MSLTRSIFQTARPRLLRQPIGALSRRFFADERVPENTPGFREKEKSKPLNPHLTNTTSTIANEMPSVGKQGPPPDLISSVDPNFTPKDSVPGHTEHMTGQTQKGSSDGGNTNIELEVGEFEGIKFKVEPLRRSGEDVNTTRARLLYQSRKRGCLESDLLLSTFANEHLADLSPKLLLEYDHLLDENDWDIYYWATQEPAPTSQETAEGGSSAASTPASQGTPVAPRPGEWSNTAGTFRPAYRPVPSRWRDSEILALIRKHVLERSAGGIQGQSHARVDGDSLAQSVKGTGGGGLGRMPDIKNFDS</sequence>
<dbReference type="GeneID" id="28899190"/>
<evidence type="ECO:0000313" key="6">
    <source>
        <dbReference type="EMBL" id="KZF26713.1"/>
    </source>
</evidence>
<keyword evidence="2 4" id="KW-0496">Mitochondrion</keyword>
<comment type="similarity">
    <text evidence="4">Belongs to the SDHAF2 family.</text>
</comment>
<proteinExistence type="inferred from homology"/>
<evidence type="ECO:0000256" key="3">
    <source>
        <dbReference type="ARBA" id="ARBA00023186"/>
    </source>
</evidence>
<dbReference type="SUPFAM" id="SSF109910">
    <property type="entry name" value="YgfY-like"/>
    <property type="match status" value="1"/>
</dbReference>
<evidence type="ECO:0000256" key="5">
    <source>
        <dbReference type="SAM" id="MobiDB-lite"/>
    </source>
</evidence>
<gene>
    <name evidence="6" type="ORF">L228DRAFT_258105</name>
</gene>
<evidence type="ECO:0000256" key="2">
    <source>
        <dbReference type="ARBA" id="ARBA00023128"/>
    </source>
</evidence>